<evidence type="ECO:0000256" key="1">
    <source>
        <dbReference type="SAM" id="MobiDB-lite"/>
    </source>
</evidence>
<dbReference type="InterPro" id="IPR029044">
    <property type="entry name" value="Nucleotide-diphossugar_trans"/>
</dbReference>
<evidence type="ECO:0000313" key="2">
    <source>
        <dbReference type="EMBL" id="PSB36698.1"/>
    </source>
</evidence>
<reference evidence="2 3" key="1">
    <citation type="submission" date="2018-03" db="EMBL/GenBank/DDBJ databases">
        <title>The ancient ancestry and fast evolution of plastids.</title>
        <authorList>
            <person name="Moore K.R."/>
            <person name="Magnabosco C."/>
            <person name="Momper L."/>
            <person name="Gold D.A."/>
            <person name="Bosak T."/>
            <person name="Fournier G.P."/>
        </authorList>
    </citation>
    <scope>NUCLEOTIDE SEQUENCE [LARGE SCALE GENOMIC DNA]</scope>
    <source>
        <strain evidence="2 3">CCALA 015</strain>
    </source>
</reference>
<dbReference type="EMBL" id="PVWP01000008">
    <property type="protein sequence ID" value="PSB36698.1"/>
    <property type="molecule type" value="Genomic_DNA"/>
</dbReference>
<proteinExistence type="predicted"/>
<keyword evidence="3" id="KW-1185">Reference proteome</keyword>
<feature type="region of interest" description="Disordered" evidence="1">
    <location>
        <begin position="316"/>
        <end position="340"/>
    </location>
</feature>
<dbReference type="Proteomes" id="UP000238218">
    <property type="component" value="Unassembled WGS sequence"/>
</dbReference>
<organism evidence="2 3">
    <name type="scientific">Aphanothece cf. minutissima CCALA 015</name>
    <dbReference type="NCBI Taxonomy" id="2107695"/>
    <lineage>
        <taxon>Bacteria</taxon>
        <taxon>Bacillati</taxon>
        <taxon>Cyanobacteriota</taxon>
        <taxon>Cyanophyceae</taxon>
        <taxon>Oscillatoriophycideae</taxon>
        <taxon>Chroococcales</taxon>
        <taxon>Aphanothecaceae</taxon>
        <taxon>Aphanothece</taxon>
    </lineage>
</organism>
<gene>
    <name evidence="2" type="ORF">C7B81_12220</name>
</gene>
<dbReference type="SUPFAM" id="SSF53448">
    <property type="entry name" value="Nucleotide-diphospho-sugar transferases"/>
    <property type="match status" value="1"/>
</dbReference>
<sequence length="340" mass="38121">MLNQAVYLLTVGEGSEVYADRALVSIVSLKITNPSLPVRLVCDSESARRLQESGHRLPGLCDSLEAVETPEGSLVYRHRWIKTQLPRFLGGGGIHLDTDTLVRGSLTALPQGDWDFAAVPDYNRWDMAEHLRTLPHVIQALELGWPLNLTRYLNSGVFCWKDTPAVHAFFAAWHRLWQEGVRGGGLLQDQPSFNATLQRGLVNQATLPNAFNTMVLPAWDLSPEAVVWHFWSAGGWKDHSFAQLVEQAKHLSTERLTANVRRAIRFSRPWPNSGRGLARLLDWRGHRYGGYRTAERLWLSGQRRATLLHLLRRVQGAAKRSGPPGRAAIPTPGGNPRPHR</sequence>
<evidence type="ECO:0008006" key="4">
    <source>
        <dbReference type="Google" id="ProtNLM"/>
    </source>
</evidence>
<dbReference type="Gene3D" id="3.90.550.10">
    <property type="entry name" value="Spore Coat Polysaccharide Biosynthesis Protein SpsA, Chain A"/>
    <property type="match status" value="1"/>
</dbReference>
<evidence type="ECO:0000313" key="3">
    <source>
        <dbReference type="Proteomes" id="UP000238218"/>
    </source>
</evidence>
<name>A0ABX5F5R1_9CHRO</name>
<accession>A0ABX5F5R1</accession>
<comment type="caution">
    <text evidence="2">The sequence shown here is derived from an EMBL/GenBank/DDBJ whole genome shotgun (WGS) entry which is preliminary data.</text>
</comment>
<protein>
    <recommendedName>
        <fullName evidence="4">Glycosyl transferase</fullName>
    </recommendedName>
</protein>